<gene>
    <name evidence="1" type="ORF">AGR2A_pa40051</name>
</gene>
<dbReference type="Proteomes" id="UP000191933">
    <property type="component" value="Unassembled WGS sequence"/>
</dbReference>
<evidence type="ECO:0000313" key="1">
    <source>
        <dbReference type="EMBL" id="CUX02037.1"/>
    </source>
</evidence>
<dbReference type="AlphaFoldDB" id="A0A9W5B6N7"/>
<keyword evidence="2" id="KW-1185">Reference proteome</keyword>
<name>A0A9W5B6N7_9HYPH</name>
<dbReference type="EMBL" id="FBVY01000042">
    <property type="protein sequence ID" value="CUX02037.1"/>
    <property type="molecule type" value="Genomic_DNA"/>
</dbReference>
<evidence type="ECO:0000313" key="2">
    <source>
        <dbReference type="Proteomes" id="UP000191933"/>
    </source>
</evidence>
<organism evidence="1 2">
    <name type="scientific">Agrobacterium genomosp. 2 str. CFBP 5494</name>
    <dbReference type="NCBI Taxonomy" id="1183436"/>
    <lineage>
        <taxon>Bacteria</taxon>
        <taxon>Pseudomonadati</taxon>
        <taxon>Pseudomonadota</taxon>
        <taxon>Alphaproteobacteria</taxon>
        <taxon>Hyphomicrobiales</taxon>
        <taxon>Rhizobiaceae</taxon>
        <taxon>Rhizobium/Agrobacterium group</taxon>
        <taxon>Agrobacterium</taxon>
        <taxon>Agrobacterium tumefaciens complex</taxon>
    </lineage>
</organism>
<reference evidence="1 2" key="1">
    <citation type="submission" date="2016-01" db="EMBL/GenBank/DDBJ databases">
        <authorList>
            <person name="Regsiter A."/>
            <person name="william w."/>
        </authorList>
    </citation>
    <scope>NUCLEOTIDE SEQUENCE [LARGE SCALE GENOMIC DNA]</scope>
    <source>
        <strain evidence="1 2">CFBP 5494</strain>
    </source>
</reference>
<proteinExistence type="predicted"/>
<protein>
    <submittedName>
        <fullName evidence="1">Uncharacterized protein</fullName>
    </submittedName>
</protein>
<accession>A0A9W5B6N7</accession>
<sequence length="88" mass="9694">MTIAFILVEQCEISIGELPNHAPGVVVILRRERRDAATAFFRSPGKTKDMVSQITQADELRIGATLHHLSRVHVGPVCEVEHAVSFSC</sequence>
<comment type="caution">
    <text evidence="1">The sequence shown here is derived from an EMBL/GenBank/DDBJ whole genome shotgun (WGS) entry which is preliminary data.</text>
</comment>